<dbReference type="EMBL" id="CP060414">
    <property type="protein sequence ID" value="QNT59303.1"/>
    <property type="molecule type" value="Genomic_DNA"/>
</dbReference>
<proteinExistence type="predicted"/>
<dbReference type="AlphaFoldDB" id="A0A7H1MEV8"/>
<accession>A0A7H1MEV8</accession>
<name>A0A7H1MEV8_9NEIS</name>
<dbReference type="KEGG" id="nmus:H7A79_1990"/>
<dbReference type="EMBL" id="CP060414">
    <property type="protein sequence ID" value="QNT60173.1"/>
    <property type="molecule type" value="Genomic_DNA"/>
</dbReference>
<dbReference type="Proteomes" id="UP000516412">
    <property type="component" value="Chromosome"/>
</dbReference>
<organism evidence="2 3">
    <name type="scientific">Neisseria musculi</name>
    <dbReference type="NCBI Taxonomy" id="1815583"/>
    <lineage>
        <taxon>Bacteria</taxon>
        <taxon>Pseudomonadati</taxon>
        <taxon>Pseudomonadota</taxon>
        <taxon>Betaproteobacteria</taxon>
        <taxon>Neisseriales</taxon>
        <taxon>Neisseriaceae</taxon>
        <taxon>Neisseria</taxon>
    </lineage>
</organism>
<keyword evidence="3" id="KW-1185">Reference proteome</keyword>
<dbReference type="KEGG" id="nmus:H7A79_0504"/>
<evidence type="ECO:0000313" key="3">
    <source>
        <dbReference type="Proteomes" id="UP000516412"/>
    </source>
</evidence>
<reference evidence="2" key="2">
    <citation type="submission" date="2024-06" db="EMBL/GenBank/DDBJ databases">
        <title>Complete Genome Sequence of mouse commensal type strain Neisseria musculi.</title>
        <authorList>
            <person name="Thapa E."/>
            <person name="Aluvathingal J."/>
            <person name="Nadendla S."/>
            <person name="Mehta A."/>
            <person name="Tettelin H."/>
            <person name="Weyand N.J."/>
        </authorList>
    </citation>
    <scope>NUCLEOTIDE SEQUENCE</scope>
    <source>
        <strain evidence="2">NW831</strain>
    </source>
</reference>
<protein>
    <submittedName>
        <fullName evidence="2">Uncharacterized protein</fullName>
    </submittedName>
</protein>
<sequence length="188" mass="21521">MMKKAGCEMNHAHDRAERIVSLTEKLEPKEIREVFMTLWRSSDGLNEGLTADDCIEIFASALKGSSDFTYDLLKDTFDDYDVGTITETFALLPREAYEQLFSECLKEEIPDVAELDTEAMTNLLSWQNVGSLDVILLNVAKEEQFSLCFDGKYIYKIDKYGKEIQTLADDFKKKYIGSRWKIATVIAR</sequence>
<evidence type="ECO:0000313" key="2">
    <source>
        <dbReference type="EMBL" id="QNT60173.1"/>
    </source>
</evidence>
<evidence type="ECO:0000313" key="1">
    <source>
        <dbReference type="EMBL" id="QNT59303.1"/>
    </source>
</evidence>
<dbReference type="RefSeq" id="WP_187000240.1">
    <property type="nucleotide sequence ID" value="NZ_CP060414.2"/>
</dbReference>
<gene>
    <name evidence="2" type="ORF">H7A79_0504</name>
    <name evidence="1" type="ORF">H7A79_1990</name>
</gene>
<reference evidence="3" key="1">
    <citation type="submission" date="2020-09" db="EMBL/GenBank/DDBJ databases">
        <title>Complete Genome Sequence of mouse commensal type strain Neisseria musculi.</title>
        <authorList>
            <person name="Thapa E."/>
            <person name="Aluvathingal J."/>
            <person name="Nadendla S."/>
            <person name="Mehta A."/>
            <person name="Tettelin H."/>
            <person name="Weyand N.J."/>
        </authorList>
    </citation>
    <scope>NUCLEOTIDE SEQUENCE [LARGE SCALE GENOMIC DNA]</scope>
    <source>
        <strain evidence="1 3">NW831</strain>
    </source>
</reference>